<dbReference type="InterPro" id="IPR003660">
    <property type="entry name" value="HAMP_dom"/>
</dbReference>
<feature type="domain" description="PAS" evidence="10">
    <location>
        <begin position="281"/>
        <end position="350"/>
    </location>
</feature>
<evidence type="ECO:0000256" key="6">
    <source>
        <dbReference type="ARBA" id="ARBA00022777"/>
    </source>
</evidence>
<dbReference type="SUPFAM" id="SSF55785">
    <property type="entry name" value="PYP-like sensor domain (PAS domain)"/>
    <property type="match status" value="1"/>
</dbReference>
<dbReference type="Gene3D" id="6.10.340.10">
    <property type="match status" value="1"/>
</dbReference>
<accession>A0A0C5VT85</accession>
<keyword evidence="8" id="KW-1133">Transmembrane helix</keyword>
<dbReference type="Pfam" id="PF02518">
    <property type="entry name" value="HATPase_c"/>
    <property type="match status" value="1"/>
</dbReference>
<dbReference type="PROSITE" id="PS50109">
    <property type="entry name" value="HIS_KIN"/>
    <property type="match status" value="1"/>
</dbReference>
<evidence type="ECO:0000313" key="12">
    <source>
        <dbReference type="EMBL" id="AJQ96538.1"/>
    </source>
</evidence>
<dbReference type="InterPro" id="IPR005467">
    <property type="entry name" value="His_kinase_dom"/>
</dbReference>
<dbReference type="SMART" id="SM00387">
    <property type="entry name" value="HATPase_c"/>
    <property type="match status" value="1"/>
</dbReference>
<feature type="domain" description="Histidine kinase" evidence="9">
    <location>
        <begin position="416"/>
        <end position="665"/>
    </location>
</feature>
<dbReference type="EC" id="2.7.13.3" evidence="3"/>
<dbReference type="PANTHER" id="PTHR43065">
    <property type="entry name" value="SENSOR HISTIDINE KINASE"/>
    <property type="match status" value="1"/>
</dbReference>
<keyword evidence="8" id="KW-0812">Transmembrane</keyword>
<feature type="coiled-coil region" evidence="7">
    <location>
        <begin position="231"/>
        <end position="258"/>
    </location>
</feature>
<evidence type="ECO:0000256" key="1">
    <source>
        <dbReference type="ARBA" id="ARBA00000085"/>
    </source>
</evidence>
<feature type="transmembrane region" description="Helical" evidence="8">
    <location>
        <begin position="153"/>
        <end position="174"/>
    </location>
</feature>
<dbReference type="HOGENOM" id="CLU_021149_1_0_6"/>
<evidence type="ECO:0000259" key="10">
    <source>
        <dbReference type="PROSITE" id="PS50112"/>
    </source>
</evidence>
<dbReference type="SUPFAM" id="SSF158472">
    <property type="entry name" value="HAMP domain-like"/>
    <property type="match status" value="1"/>
</dbReference>
<keyword evidence="8" id="KW-0472">Membrane</keyword>
<feature type="domain" description="HAMP" evidence="11">
    <location>
        <begin position="181"/>
        <end position="234"/>
    </location>
</feature>
<dbReference type="InterPro" id="IPR003594">
    <property type="entry name" value="HATPase_dom"/>
</dbReference>
<comment type="subcellular location">
    <subcellularLocation>
        <location evidence="2">Membrane</location>
    </subcellularLocation>
</comment>
<dbReference type="Pfam" id="PF00672">
    <property type="entry name" value="HAMP"/>
    <property type="match status" value="1"/>
</dbReference>
<evidence type="ECO:0000313" key="13">
    <source>
        <dbReference type="Proteomes" id="UP000032266"/>
    </source>
</evidence>
<dbReference type="SUPFAM" id="SSF47384">
    <property type="entry name" value="Homodimeric domain of signal transducing histidine kinase"/>
    <property type="match status" value="1"/>
</dbReference>
<dbReference type="Pfam" id="PF08448">
    <property type="entry name" value="PAS_4"/>
    <property type="match status" value="1"/>
</dbReference>
<dbReference type="PROSITE" id="PS50112">
    <property type="entry name" value="PAS"/>
    <property type="match status" value="1"/>
</dbReference>
<dbReference type="Gene3D" id="3.30.450.20">
    <property type="entry name" value="PAS domain"/>
    <property type="match status" value="1"/>
</dbReference>
<evidence type="ECO:0000256" key="8">
    <source>
        <dbReference type="SAM" id="Phobius"/>
    </source>
</evidence>
<gene>
    <name evidence="12" type="ORF">YC6258_04506</name>
</gene>
<dbReference type="InterPro" id="IPR003661">
    <property type="entry name" value="HisK_dim/P_dom"/>
</dbReference>
<dbReference type="InterPro" id="IPR035965">
    <property type="entry name" value="PAS-like_dom_sf"/>
</dbReference>
<dbReference type="Gene3D" id="1.10.287.130">
    <property type="match status" value="1"/>
</dbReference>
<evidence type="ECO:0000256" key="7">
    <source>
        <dbReference type="SAM" id="Coils"/>
    </source>
</evidence>
<evidence type="ECO:0000259" key="9">
    <source>
        <dbReference type="PROSITE" id="PS50109"/>
    </source>
</evidence>
<dbReference type="PROSITE" id="PS50885">
    <property type="entry name" value="HAMP"/>
    <property type="match status" value="1"/>
</dbReference>
<protein>
    <recommendedName>
        <fullName evidence="3">histidine kinase</fullName>
        <ecNumber evidence="3">2.7.13.3</ecNumber>
    </recommendedName>
</protein>
<dbReference type="InterPro" id="IPR013656">
    <property type="entry name" value="PAS_4"/>
</dbReference>
<comment type="catalytic activity">
    <reaction evidence="1">
        <text>ATP + protein L-histidine = ADP + protein N-phospho-L-histidine.</text>
        <dbReference type="EC" id="2.7.13.3"/>
    </reaction>
</comment>
<dbReference type="PRINTS" id="PR00344">
    <property type="entry name" value="BCTRLSENSOR"/>
</dbReference>
<evidence type="ECO:0000256" key="2">
    <source>
        <dbReference type="ARBA" id="ARBA00004370"/>
    </source>
</evidence>
<dbReference type="OrthoDB" id="1931120at2"/>
<keyword evidence="6 12" id="KW-0418">Kinase</keyword>
<dbReference type="SUPFAM" id="SSF55874">
    <property type="entry name" value="ATPase domain of HSP90 chaperone/DNA topoisomerase II/histidine kinase"/>
    <property type="match status" value="1"/>
</dbReference>
<evidence type="ECO:0000256" key="5">
    <source>
        <dbReference type="ARBA" id="ARBA00022679"/>
    </source>
</evidence>
<proteinExistence type="predicted"/>
<dbReference type="InterPro" id="IPR004358">
    <property type="entry name" value="Sig_transdc_His_kin-like_C"/>
</dbReference>
<organism evidence="12 13">
    <name type="scientific">Gynuella sunshinyii YC6258</name>
    <dbReference type="NCBI Taxonomy" id="1445510"/>
    <lineage>
        <taxon>Bacteria</taxon>
        <taxon>Pseudomonadati</taxon>
        <taxon>Pseudomonadota</taxon>
        <taxon>Gammaproteobacteria</taxon>
        <taxon>Oceanospirillales</taxon>
        <taxon>Saccharospirillaceae</taxon>
        <taxon>Gynuella</taxon>
    </lineage>
</organism>
<keyword evidence="4" id="KW-0597">Phosphoprotein</keyword>
<keyword evidence="13" id="KW-1185">Reference proteome</keyword>
<sequence>MFIKRWYSGLPIRRKILFLAFSIMTMLSLLALITLISITYNLSSDRITSESLRSVAHLLNTDPYLARILDSQEQAVSALAWIDEFPLITAAAIYRDGALYAQYPAGYAFSGIDIHAIESMFHIDQQLSFSVLNSQEHLFELALIGQDRLLKDIFLTGLATFCLVQLVAIVLTFIGTTVVQRSITNPIAHLMKISHIVYSKEDFHVRAQKINNDEIGALVDAFNGMLSRIEIRDLQLHEEKEKAELSELNAQKLATETKEANRKLEFEVHVRTKIERKLTEFQTYLNSIINSMPSALIAMDDHFFVTLWNTEATSLSGTSLEVALGDSLEQAFPLLADYMDDISHAVIERETRVIEKVSFRHHNGKQLLLNLTIYPLMQSDTSGSVIRIDDVTEKMQLQEVIVQTEKMMSVGGLAAGMAHEINNPLSAIIQGAQNIMRRLDPEMEKNREVAEQLSVDIVAIRQYLEQRNILAFIDNIYQAGDRAAHIVTNMLQFSRKSGRDLSPQDVYTIVTEALEIASSDFDLKQGFESQQISILNTCEANQHIISCAKQEIEQVIINLLKNAAQTIREKYDTHPDNYQGLISISCHNDGDCCVIEIHDNGLGMEEETRKRIFEPFFTTKDIGVGTGLGLSVSYFIITSHHHGTMEAKSTPGAGTTFVLKLPMAYQ</sequence>
<dbReference type="GO" id="GO:0016020">
    <property type="term" value="C:membrane"/>
    <property type="evidence" value="ECO:0007669"/>
    <property type="project" value="UniProtKB-SubCell"/>
</dbReference>
<name>A0A0C5VT85_9GAMM</name>
<keyword evidence="5" id="KW-0808">Transferase</keyword>
<reference evidence="12 13" key="1">
    <citation type="submission" date="2014-01" db="EMBL/GenBank/DDBJ databases">
        <title>Full genme sequencing of cellulolytic bacterium Gynuella sunshinyii YC6258T gen. nov., sp. nov.</title>
        <authorList>
            <person name="Khan H."/>
            <person name="Chung E.J."/>
            <person name="Chung Y.R."/>
        </authorList>
    </citation>
    <scope>NUCLEOTIDE SEQUENCE [LARGE SCALE GENOMIC DNA]</scope>
    <source>
        <strain evidence="12 13">YC6258</strain>
    </source>
</reference>
<dbReference type="EMBL" id="CP007142">
    <property type="protein sequence ID" value="AJQ96538.1"/>
    <property type="molecule type" value="Genomic_DNA"/>
</dbReference>
<dbReference type="Gene3D" id="3.30.565.10">
    <property type="entry name" value="Histidine kinase-like ATPase, C-terminal domain"/>
    <property type="match status" value="1"/>
</dbReference>
<dbReference type="AlphaFoldDB" id="A0A0C5VT85"/>
<dbReference type="RefSeq" id="WP_044618529.1">
    <property type="nucleotide sequence ID" value="NZ_CP007142.1"/>
</dbReference>
<dbReference type="CDD" id="cd06225">
    <property type="entry name" value="HAMP"/>
    <property type="match status" value="1"/>
</dbReference>
<dbReference type="SMART" id="SM00388">
    <property type="entry name" value="HisKA"/>
    <property type="match status" value="1"/>
</dbReference>
<keyword evidence="7" id="KW-0175">Coiled coil</keyword>
<dbReference type="InterPro" id="IPR036890">
    <property type="entry name" value="HATPase_C_sf"/>
</dbReference>
<dbReference type="Proteomes" id="UP000032266">
    <property type="component" value="Chromosome"/>
</dbReference>
<dbReference type="KEGG" id="gsn:YC6258_04506"/>
<dbReference type="STRING" id="1445510.YC6258_04506"/>
<dbReference type="PANTHER" id="PTHR43065:SF42">
    <property type="entry name" value="TWO-COMPONENT SENSOR PPRA"/>
    <property type="match status" value="1"/>
</dbReference>
<evidence type="ECO:0000256" key="4">
    <source>
        <dbReference type="ARBA" id="ARBA00022553"/>
    </source>
</evidence>
<evidence type="ECO:0000259" key="11">
    <source>
        <dbReference type="PROSITE" id="PS50885"/>
    </source>
</evidence>
<dbReference type="GO" id="GO:0000155">
    <property type="term" value="F:phosphorelay sensor kinase activity"/>
    <property type="evidence" value="ECO:0007669"/>
    <property type="project" value="InterPro"/>
</dbReference>
<dbReference type="InterPro" id="IPR000014">
    <property type="entry name" value="PAS"/>
</dbReference>
<dbReference type="InterPro" id="IPR036097">
    <property type="entry name" value="HisK_dim/P_sf"/>
</dbReference>
<dbReference type="Pfam" id="PF00512">
    <property type="entry name" value="HisKA"/>
    <property type="match status" value="1"/>
</dbReference>
<evidence type="ECO:0000256" key="3">
    <source>
        <dbReference type="ARBA" id="ARBA00012438"/>
    </source>
</evidence>
<dbReference type="CDD" id="cd00082">
    <property type="entry name" value="HisKA"/>
    <property type="match status" value="1"/>
</dbReference>
<feature type="transmembrane region" description="Helical" evidence="8">
    <location>
        <begin position="16"/>
        <end position="43"/>
    </location>
</feature>
<dbReference type="NCBIfam" id="TIGR00229">
    <property type="entry name" value="sensory_box"/>
    <property type="match status" value="1"/>
</dbReference>
<dbReference type="SMART" id="SM00304">
    <property type="entry name" value="HAMP"/>
    <property type="match status" value="1"/>
</dbReference>